<gene>
    <name evidence="2" type="primary">LOC100833653</name>
    <name evidence="1" type="ORF">BRADI_5g24065v3</name>
</gene>
<keyword evidence="3" id="KW-1185">Reference proteome</keyword>
<accession>A0A0Q3H9W1</accession>
<dbReference type="GeneID" id="100833653"/>
<reference evidence="1 2" key="1">
    <citation type="journal article" date="2010" name="Nature">
        <title>Genome sequencing and analysis of the model grass Brachypodium distachyon.</title>
        <authorList>
            <consortium name="International Brachypodium Initiative"/>
        </authorList>
    </citation>
    <scope>NUCLEOTIDE SEQUENCE [LARGE SCALE GENOMIC DNA]</scope>
    <source>
        <strain evidence="1">Bd21</strain>
        <strain evidence="2">cv. Bd21</strain>
    </source>
</reference>
<dbReference type="Gramene" id="KQJ84979">
    <property type="protein sequence ID" value="KQJ84979"/>
    <property type="gene ID" value="BRADI_5g24065v3"/>
</dbReference>
<reference evidence="2" key="3">
    <citation type="submission" date="2018-08" db="UniProtKB">
        <authorList>
            <consortium name="EnsemblPlants"/>
        </authorList>
    </citation>
    <scope>IDENTIFICATION</scope>
    <source>
        <strain evidence="2">cv. Bd21</strain>
    </source>
</reference>
<evidence type="ECO:0000313" key="1">
    <source>
        <dbReference type="EMBL" id="KQJ84979.1"/>
    </source>
</evidence>
<organism evidence="1">
    <name type="scientific">Brachypodium distachyon</name>
    <name type="common">Purple false brome</name>
    <name type="synonym">Trachynia distachya</name>
    <dbReference type="NCBI Taxonomy" id="15368"/>
    <lineage>
        <taxon>Eukaryota</taxon>
        <taxon>Viridiplantae</taxon>
        <taxon>Streptophyta</taxon>
        <taxon>Embryophyta</taxon>
        <taxon>Tracheophyta</taxon>
        <taxon>Spermatophyta</taxon>
        <taxon>Magnoliopsida</taxon>
        <taxon>Liliopsida</taxon>
        <taxon>Poales</taxon>
        <taxon>Poaceae</taxon>
        <taxon>BOP clade</taxon>
        <taxon>Pooideae</taxon>
        <taxon>Stipodae</taxon>
        <taxon>Brachypodieae</taxon>
        <taxon>Brachypodium</taxon>
    </lineage>
</organism>
<protein>
    <submittedName>
        <fullName evidence="1 2">Uncharacterized protein</fullName>
    </submittedName>
</protein>
<dbReference type="RefSeq" id="XP_010240525.1">
    <property type="nucleotide sequence ID" value="XM_010242223.3"/>
</dbReference>
<dbReference type="OrthoDB" id="656418at2759"/>
<dbReference type="KEGG" id="bdi:100833653"/>
<evidence type="ECO:0000313" key="3">
    <source>
        <dbReference type="Proteomes" id="UP000008810"/>
    </source>
</evidence>
<dbReference type="Proteomes" id="UP000008810">
    <property type="component" value="Chromosome 5"/>
</dbReference>
<sequence length="101" mass="10988">MGFHLLALAAARGFLQAFFHLHGSAPPPPLLWPLNIWLPLARHLPEACGVLCGALAAHVAWLRRAYARGGTVWSRDSRGRHGGGDDDGENILRQALLNVSY</sequence>
<proteinExistence type="predicted"/>
<dbReference type="AlphaFoldDB" id="A0A0Q3H9W1"/>
<dbReference type="EnsemblPlants" id="KQJ84979">
    <property type="protein sequence ID" value="KQJ84979"/>
    <property type="gene ID" value="BRADI_5g24065v3"/>
</dbReference>
<evidence type="ECO:0000313" key="2">
    <source>
        <dbReference type="EnsemblPlants" id="KQJ84979"/>
    </source>
</evidence>
<dbReference type="EMBL" id="CM000884">
    <property type="protein sequence ID" value="KQJ84979.1"/>
    <property type="molecule type" value="Genomic_DNA"/>
</dbReference>
<name>A0A0Q3H9W1_BRADI</name>
<reference evidence="1" key="2">
    <citation type="submission" date="2017-06" db="EMBL/GenBank/DDBJ databases">
        <title>WGS assembly of Brachypodium distachyon.</title>
        <authorList>
            <consortium name="The International Brachypodium Initiative"/>
            <person name="Lucas S."/>
            <person name="Harmon-Smith M."/>
            <person name="Lail K."/>
            <person name="Tice H."/>
            <person name="Grimwood J."/>
            <person name="Bruce D."/>
            <person name="Barry K."/>
            <person name="Shu S."/>
            <person name="Lindquist E."/>
            <person name="Wang M."/>
            <person name="Pitluck S."/>
            <person name="Vogel J.P."/>
            <person name="Garvin D.F."/>
            <person name="Mockler T.C."/>
            <person name="Schmutz J."/>
            <person name="Rokhsar D."/>
            <person name="Bevan M.W."/>
        </authorList>
    </citation>
    <scope>NUCLEOTIDE SEQUENCE</scope>
    <source>
        <strain evidence="1">Bd21</strain>
    </source>
</reference>